<comment type="caution">
    <text evidence="6">The sequence shown here is derived from an EMBL/GenBank/DDBJ whole genome shotgun (WGS) entry which is preliminary data.</text>
</comment>
<comment type="similarity">
    <text evidence="1">Belongs to the universal ribosomal protein uL4 family.</text>
</comment>
<reference evidence="6 7" key="1">
    <citation type="submission" date="2017-06" db="EMBL/GenBank/DDBJ databases">
        <title>Ant-infecting Ophiocordyceps genomes reveal a high diversity of potential behavioral manipulation genes and a possible major role for enterotoxins.</title>
        <authorList>
            <person name="De Bekker C."/>
            <person name="Evans H.C."/>
            <person name="Brachmann A."/>
            <person name="Hughes D.P."/>
        </authorList>
    </citation>
    <scope>NUCLEOTIDE SEQUENCE [LARGE SCALE GENOMIC DNA]</scope>
    <source>
        <strain evidence="6 7">Map64</strain>
    </source>
</reference>
<evidence type="ECO:0000256" key="3">
    <source>
        <dbReference type="ARBA" id="ARBA00023274"/>
    </source>
</evidence>
<dbReference type="Gene3D" id="3.40.1370.10">
    <property type="match status" value="1"/>
</dbReference>
<accession>A0A2C5Y1P4</accession>
<keyword evidence="2" id="KW-0689">Ribosomal protein</keyword>
<dbReference type="OrthoDB" id="275876at2759"/>
<protein>
    <recommendedName>
        <fullName evidence="4">Large ribosomal subunit protein uL4m</fullName>
    </recommendedName>
</protein>
<evidence type="ECO:0000256" key="1">
    <source>
        <dbReference type="ARBA" id="ARBA00010528"/>
    </source>
</evidence>
<dbReference type="PANTHER" id="PTHR10746:SF6">
    <property type="entry name" value="LARGE RIBOSOMAL SUBUNIT PROTEIN UL4M"/>
    <property type="match status" value="1"/>
</dbReference>
<dbReference type="GO" id="GO:1990904">
    <property type="term" value="C:ribonucleoprotein complex"/>
    <property type="evidence" value="ECO:0007669"/>
    <property type="project" value="UniProtKB-KW"/>
</dbReference>
<dbReference type="GO" id="GO:0003735">
    <property type="term" value="F:structural constituent of ribosome"/>
    <property type="evidence" value="ECO:0007669"/>
    <property type="project" value="InterPro"/>
</dbReference>
<dbReference type="PANTHER" id="PTHR10746">
    <property type="entry name" value="50S RIBOSOMAL PROTEIN L4"/>
    <property type="match status" value="1"/>
</dbReference>
<keyword evidence="7" id="KW-1185">Reference proteome</keyword>
<dbReference type="GO" id="GO:0006412">
    <property type="term" value="P:translation"/>
    <property type="evidence" value="ECO:0007669"/>
    <property type="project" value="InterPro"/>
</dbReference>
<organism evidence="6 7">
    <name type="scientific">Ophiocordyceps australis</name>
    <dbReference type="NCBI Taxonomy" id="1399860"/>
    <lineage>
        <taxon>Eukaryota</taxon>
        <taxon>Fungi</taxon>
        <taxon>Dikarya</taxon>
        <taxon>Ascomycota</taxon>
        <taxon>Pezizomycotina</taxon>
        <taxon>Sordariomycetes</taxon>
        <taxon>Hypocreomycetidae</taxon>
        <taxon>Hypocreales</taxon>
        <taxon>Ophiocordycipitaceae</taxon>
        <taxon>Ophiocordyceps</taxon>
    </lineage>
</organism>
<name>A0A2C5Y1P4_9HYPO</name>
<dbReference type="AlphaFoldDB" id="A0A2C5Y1P4"/>
<sequence length="323" mass="36086">MSSRGIGFLCEAFQTLRVSRPRALSVCASAGAGQQTRMGVRTMATAAPTPTTALSPTAQSLLESWYPSSTVPLTIHSFPSLEPISLEHWSIQHLFLPLRRDLVYRAICYEGDSHRQGSANSKTRYQVAGSHAKMHPQKGTGRARVGSRQSPLLRGGGKTFGPHPRDFSTRLNKKIYDKAWRTALSYRYRRGELLVCNDGMDFKFPFVLDHIPQSEIMAEVRDAYMRKYTARMLAEMQLAGRTLFVTRGGRRGNLYEGMLRAPRLGRVLDLAEVDVKDLLETRTVVMERSALHEMVAQHQSDLVKNVVVYGAAHKGPPLGVKIF</sequence>
<dbReference type="InterPro" id="IPR002136">
    <property type="entry name" value="Ribosomal_uL4"/>
</dbReference>
<feature type="region of interest" description="Disordered" evidence="5">
    <location>
        <begin position="129"/>
        <end position="159"/>
    </location>
</feature>
<evidence type="ECO:0000256" key="2">
    <source>
        <dbReference type="ARBA" id="ARBA00022980"/>
    </source>
</evidence>
<evidence type="ECO:0000256" key="4">
    <source>
        <dbReference type="ARBA" id="ARBA00040565"/>
    </source>
</evidence>
<gene>
    <name evidence="6" type="ORF">CDD81_6841</name>
</gene>
<proteinExistence type="inferred from homology"/>
<dbReference type="Pfam" id="PF00573">
    <property type="entry name" value="Ribosomal_L4"/>
    <property type="match status" value="1"/>
</dbReference>
<evidence type="ECO:0000313" key="6">
    <source>
        <dbReference type="EMBL" id="PHH62607.1"/>
    </source>
</evidence>
<dbReference type="GO" id="GO:0005840">
    <property type="term" value="C:ribosome"/>
    <property type="evidence" value="ECO:0007669"/>
    <property type="project" value="UniProtKB-KW"/>
</dbReference>
<dbReference type="Proteomes" id="UP000226192">
    <property type="component" value="Unassembled WGS sequence"/>
</dbReference>
<keyword evidence="3" id="KW-0687">Ribonucleoprotein</keyword>
<dbReference type="EMBL" id="NJET01000067">
    <property type="protein sequence ID" value="PHH62607.1"/>
    <property type="molecule type" value="Genomic_DNA"/>
</dbReference>
<dbReference type="STRING" id="1399860.A0A2C5Y1P4"/>
<evidence type="ECO:0000256" key="5">
    <source>
        <dbReference type="SAM" id="MobiDB-lite"/>
    </source>
</evidence>
<evidence type="ECO:0000313" key="7">
    <source>
        <dbReference type="Proteomes" id="UP000226192"/>
    </source>
</evidence>
<dbReference type="InterPro" id="IPR023574">
    <property type="entry name" value="Ribosomal_uL4_dom_sf"/>
</dbReference>
<dbReference type="SUPFAM" id="SSF52166">
    <property type="entry name" value="Ribosomal protein L4"/>
    <property type="match status" value="1"/>
</dbReference>
<dbReference type="InterPro" id="IPR013005">
    <property type="entry name" value="Ribosomal_uL4-like"/>
</dbReference>